<keyword evidence="9 14" id="KW-0540">Nuclease</keyword>
<evidence type="ECO:0000256" key="2">
    <source>
        <dbReference type="ARBA" id="ARBA00001946"/>
    </source>
</evidence>
<keyword evidence="11 14" id="KW-0255">Endonuclease</keyword>
<evidence type="ECO:0000256" key="8">
    <source>
        <dbReference type="ARBA" id="ARBA00022490"/>
    </source>
</evidence>
<evidence type="ECO:0000259" key="17">
    <source>
        <dbReference type="PROSITE" id="PS51975"/>
    </source>
</evidence>
<dbReference type="GO" id="GO:0030145">
    <property type="term" value="F:manganese ion binding"/>
    <property type="evidence" value="ECO:0007669"/>
    <property type="project" value="UniProtKB-UniRule"/>
</dbReference>
<evidence type="ECO:0000256" key="10">
    <source>
        <dbReference type="ARBA" id="ARBA00022723"/>
    </source>
</evidence>
<sequence length="198" mass="22785">MNKYQYLIGIDEVGRGPLAGPMMVGAVILKNNNLLKGIKDSKKLSFQKREEWFRKIENWQKENKLQYVISSVNSQAIDKFGISKCLKTSIDKCLKKLKVNSDQSLILLDGGLKAGNEYKNQKTIIQGDDKETIISCASIVAKVIRDRVMINYSKKFPNYNFEKHKGYGTKNHFECLKKHGPCPLHRRSFLKKFNKLKK</sequence>
<name>A0A1F6WYT6_9BACT</name>
<evidence type="ECO:0000256" key="6">
    <source>
        <dbReference type="ARBA" id="ARBA00012180"/>
    </source>
</evidence>
<evidence type="ECO:0000256" key="5">
    <source>
        <dbReference type="ARBA" id="ARBA00007383"/>
    </source>
</evidence>
<gene>
    <name evidence="14" type="primary">rnhB</name>
    <name evidence="18" type="ORF">A2995_00520</name>
</gene>
<dbReference type="NCBIfam" id="NF000595">
    <property type="entry name" value="PRK00015.1-3"/>
    <property type="match status" value="1"/>
</dbReference>
<keyword evidence="10 14" id="KW-0479">Metal-binding</keyword>
<dbReference type="SUPFAM" id="SSF53098">
    <property type="entry name" value="Ribonuclease H-like"/>
    <property type="match status" value="1"/>
</dbReference>
<keyword evidence="8 14" id="KW-0963">Cytoplasm</keyword>
<accession>A0A1F6WYT6</accession>
<dbReference type="GO" id="GO:0005737">
    <property type="term" value="C:cytoplasm"/>
    <property type="evidence" value="ECO:0007669"/>
    <property type="project" value="UniProtKB-SubCell"/>
</dbReference>
<evidence type="ECO:0000256" key="12">
    <source>
        <dbReference type="ARBA" id="ARBA00022801"/>
    </source>
</evidence>
<evidence type="ECO:0000256" key="7">
    <source>
        <dbReference type="ARBA" id="ARBA00019179"/>
    </source>
</evidence>
<evidence type="ECO:0000256" key="3">
    <source>
        <dbReference type="ARBA" id="ARBA00004065"/>
    </source>
</evidence>
<proteinExistence type="inferred from homology"/>
<dbReference type="PROSITE" id="PS51975">
    <property type="entry name" value="RNASE_H_2"/>
    <property type="match status" value="1"/>
</dbReference>
<dbReference type="PANTHER" id="PTHR10954">
    <property type="entry name" value="RIBONUCLEASE H2 SUBUNIT A"/>
    <property type="match status" value="1"/>
</dbReference>
<dbReference type="Gene3D" id="3.30.420.10">
    <property type="entry name" value="Ribonuclease H-like superfamily/Ribonuclease H"/>
    <property type="match status" value="1"/>
</dbReference>
<reference evidence="18 19" key="1">
    <citation type="journal article" date="2016" name="Nat. Commun.">
        <title>Thousands of microbial genomes shed light on interconnected biogeochemical processes in an aquifer system.</title>
        <authorList>
            <person name="Anantharaman K."/>
            <person name="Brown C.T."/>
            <person name="Hug L.A."/>
            <person name="Sharon I."/>
            <person name="Castelle C.J."/>
            <person name="Probst A.J."/>
            <person name="Thomas B.C."/>
            <person name="Singh A."/>
            <person name="Wilkins M.J."/>
            <person name="Karaoz U."/>
            <person name="Brodie E.L."/>
            <person name="Williams K.H."/>
            <person name="Hubbard S.S."/>
            <person name="Banfield J.F."/>
        </authorList>
    </citation>
    <scope>NUCLEOTIDE SEQUENCE [LARGE SCALE GENOMIC DNA]</scope>
</reference>
<dbReference type="InterPro" id="IPR022898">
    <property type="entry name" value="RNase_HII"/>
</dbReference>
<dbReference type="CDD" id="cd07182">
    <property type="entry name" value="RNase_HII_bacteria_HII_like"/>
    <property type="match status" value="1"/>
</dbReference>
<dbReference type="GO" id="GO:0032299">
    <property type="term" value="C:ribonuclease H2 complex"/>
    <property type="evidence" value="ECO:0007669"/>
    <property type="project" value="TreeGrafter"/>
</dbReference>
<keyword evidence="12 14" id="KW-0378">Hydrolase</keyword>
<comment type="cofactor">
    <cofactor evidence="14 15">
        <name>Mn(2+)</name>
        <dbReference type="ChEBI" id="CHEBI:29035"/>
    </cofactor>
    <cofactor evidence="14 15">
        <name>Mg(2+)</name>
        <dbReference type="ChEBI" id="CHEBI:18420"/>
    </cofactor>
    <text evidence="14 15">Manganese or magnesium. Binds 1 divalent metal ion per monomer in the absence of substrate. May bind a second metal ion after substrate binding.</text>
</comment>
<evidence type="ECO:0000256" key="9">
    <source>
        <dbReference type="ARBA" id="ARBA00022722"/>
    </source>
</evidence>
<evidence type="ECO:0000256" key="13">
    <source>
        <dbReference type="ARBA" id="ARBA00023211"/>
    </source>
</evidence>
<feature type="binding site" evidence="14 15">
    <location>
        <position position="11"/>
    </location>
    <ligand>
        <name>a divalent metal cation</name>
        <dbReference type="ChEBI" id="CHEBI:60240"/>
    </ligand>
</feature>
<evidence type="ECO:0000256" key="1">
    <source>
        <dbReference type="ARBA" id="ARBA00000077"/>
    </source>
</evidence>
<feature type="binding site" evidence="14 15">
    <location>
        <position position="12"/>
    </location>
    <ligand>
        <name>a divalent metal cation</name>
        <dbReference type="ChEBI" id="CHEBI:60240"/>
    </ligand>
</feature>
<dbReference type="Proteomes" id="UP000185809">
    <property type="component" value="Unassembled WGS sequence"/>
</dbReference>
<dbReference type="GO" id="GO:0006298">
    <property type="term" value="P:mismatch repair"/>
    <property type="evidence" value="ECO:0007669"/>
    <property type="project" value="TreeGrafter"/>
</dbReference>
<dbReference type="AlphaFoldDB" id="A0A1F6WYT6"/>
<keyword evidence="13 14" id="KW-0464">Manganese</keyword>
<evidence type="ECO:0000256" key="14">
    <source>
        <dbReference type="HAMAP-Rule" id="MF_00052"/>
    </source>
</evidence>
<dbReference type="GO" id="GO:0004523">
    <property type="term" value="F:RNA-DNA hybrid ribonuclease activity"/>
    <property type="evidence" value="ECO:0007669"/>
    <property type="project" value="UniProtKB-UniRule"/>
</dbReference>
<evidence type="ECO:0000256" key="15">
    <source>
        <dbReference type="PROSITE-ProRule" id="PRU01319"/>
    </source>
</evidence>
<comment type="cofactor">
    <cofactor evidence="2">
        <name>Mg(2+)</name>
        <dbReference type="ChEBI" id="CHEBI:18420"/>
    </cofactor>
</comment>
<evidence type="ECO:0000313" key="18">
    <source>
        <dbReference type="EMBL" id="OGI87038.1"/>
    </source>
</evidence>
<evidence type="ECO:0000256" key="16">
    <source>
        <dbReference type="RuleBase" id="RU003515"/>
    </source>
</evidence>
<dbReference type="EC" id="3.1.26.4" evidence="6 14"/>
<dbReference type="Pfam" id="PF01351">
    <property type="entry name" value="RNase_HII"/>
    <property type="match status" value="1"/>
</dbReference>
<dbReference type="GO" id="GO:0003723">
    <property type="term" value="F:RNA binding"/>
    <property type="evidence" value="ECO:0007669"/>
    <property type="project" value="UniProtKB-UniRule"/>
</dbReference>
<dbReference type="InterPro" id="IPR012337">
    <property type="entry name" value="RNaseH-like_sf"/>
</dbReference>
<dbReference type="InterPro" id="IPR036397">
    <property type="entry name" value="RNaseH_sf"/>
</dbReference>
<dbReference type="GO" id="GO:0043137">
    <property type="term" value="P:DNA replication, removal of RNA primer"/>
    <property type="evidence" value="ECO:0007669"/>
    <property type="project" value="TreeGrafter"/>
</dbReference>
<comment type="subcellular location">
    <subcellularLocation>
        <location evidence="4 14">Cytoplasm</location>
    </subcellularLocation>
</comment>
<dbReference type="PANTHER" id="PTHR10954:SF18">
    <property type="entry name" value="RIBONUCLEASE HII"/>
    <property type="match status" value="1"/>
</dbReference>
<organism evidence="18 19">
    <name type="scientific">Candidatus Nomurabacteria bacterium RIFCSPLOWO2_01_FULL_33_24</name>
    <dbReference type="NCBI Taxonomy" id="1801765"/>
    <lineage>
        <taxon>Bacteria</taxon>
        <taxon>Candidatus Nomuraibacteriota</taxon>
    </lineage>
</organism>
<feature type="domain" description="RNase H type-2" evidence="17">
    <location>
        <begin position="5"/>
        <end position="198"/>
    </location>
</feature>
<comment type="function">
    <text evidence="3 14 16">Endonuclease that specifically degrades the RNA of RNA-DNA hybrids.</text>
</comment>
<evidence type="ECO:0000256" key="4">
    <source>
        <dbReference type="ARBA" id="ARBA00004496"/>
    </source>
</evidence>
<comment type="similarity">
    <text evidence="5 14 16">Belongs to the RNase HII family.</text>
</comment>
<protein>
    <recommendedName>
        <fullName evidence="7 14">Ribonuclease HII</fullName>
        <shortName evidence="14">RNase HII</shortName>
        <ecNumber evidence="6 14">3.1.26.4</ecNumber>
    </recommendedName>
</protein>
<dbReference type="InterPro" id="IPR024567">
    <property type="entry name" value="RNase_HII/HIII_dom"/>
</dbReference>
<dbReference type="HAMAP" id="MF_00052_B">
    <property type="entry name" value="RNase_HII_B"/>
    <property type="match status" value="1"/>
</dbReference>
<comment type="catalytic activity">
    <reaction evidence="1 14 15 16">
        <text>Endonucleolytic cleavage to 5'-phosphomonoester.</text>
        <dbReference type="EC" id="3.1.26.4"/>
    </reaction>
</comment>
<comment type="caution">
    <text evidence="18">The sequence shown here is derived from an EMBL/GenBank/DDBJ whole genome shotgun (WGS) entry which is preliminary data.</text>
</comment>
<dbReference type="EMBL" id="MFUP01000016">
    <property type="protein sequence ID" value="OGI87038.1"/>
    <property type="molecule type" value="Genomic_DNA"/>
</dbReference>
<evidence type="ECO:0000256" key="11">
    <source>
        <dbReference type="ARBA" id="ARBA00022759"/>
    </source>
</evidence>
<feature type="binding site" evidence="14 15">
    <location>
        <position position="109"/>
    </location>
    <ligand>
        <name>a divalent metal cation</name>
        <dbReference type="ChEBI" id="CHEBI:60240"/>
    </ligand>
</feature>
<evidence type="ECO:0000313" key="19">
    <source>
        <dbReference type="Proteomes" id="UP000185809"/>
    </source>
</evidence>
<dbReference type="InterPro" id="IPR001352">
    <property type="entry name" value="RNase_HII/HIII"/>
</dbReference>